<proteinExistence type="predicted"/>
<accession>X1TJX4</accession>
<gene>
    <name evidence="1" type="ORF">S12H4_46820</name>
</gene>
<sequence>MSAERIRVTLTLTKPILDGIDQLVQKGLFMERQEVMRAAIRLFLGIQGIPPFYLEAEG</sequence>
<dbReference type="AlphaFoldDB" id="X1TJX4"/>
<dbReference type="GO" id="GO:0006355">
    <property type="term" value="P:regulation of DNA-templated transcription"/>
    <property type="evidence" value="ECO:0007669"/>
    <property type="project" value="InterPro"/>
</dbReference>
<dbReference type="EMBL" id="BARW01029089">
    <property type="protein sequence ID" value="GAJ05623.1"/>
    <property type="molecule type" value="Genomic_DNA"/>
</dbReference>
<dbReference type="InterPro" id="IPR010985">
    <property type="entry name" value="Ribbon_hlx_hlx"/>
</dbReference>
<organism evidence="1">
    <name type="scientific">marine sediment metagenome</name>
    <dbReference type="NCBI Taxonomy" id="412755"/>
    <lineage>
        <taxon>unclassified sequences</taxon>
        <taxon>metagenomes</taxon>
        <taxon>ecological metagenomes</taxon>
    </lineage>
</organism>
<dbReference type="CDD" id="cd22231">
    <property type="entry name" value="RHH_NikR_HicB-like"/>
    <property type="match status" value="1"/>
</dbReference>
<protein>
    <submittedName>
        <fullName evidence="1">Uncharacterized protein</fullName>
    </submittedName>
</protein>
<comment type="caution">
    <text evidence="1">The sequence shown here is derived from an EMBL/GenBank/DDBJ whole genome shotgun (WGS) entry which is preliminary data.</text>
</comment>
<reference evidence="1" key="1">
    <citation type="journal article" date="2014" name="Front. Microbiol.">
        <title>High frequency of phylogenetically diverse reductive dehalogenase-homologous genes in deep subseafloor sedimentary metagenomes.</title>
        <authorList>
            <person name="Kawai M."/>
            <person name="Futagami T."/>
            <person name="Toyoda A."/>
            <person name="Takaki Y."/>
            <person name="Nishi S."/>
            <person name="Hori S."/>
            <person name="Arai W."/>
            <person name="Tsubouchi T."/>
            <person name="Morono Y."/>
            <person name="Uchiyama I."/>
            <person name="Ito T."/>
            <person name="Fujiyama A."/>
            <person name="Inagaki F."/>
            <person name="Takami H."/>
        </authorList>
    </citation>
    <scope>NUCLEOTIDE SEQUENCE</scope>
    <source>
        <strain evidence="1">Expedition CK06-06</strain>
    </source>
</reference>
<evidence type="ECO:0000313" key="1">
    <source>
        <dbReference type="EMBL" id="GAJ05623.1"/>
    </source>
</evidence>
<dbReference type="SUPFAM" id="SSF47598">
    <property type="entry name" value="Ribbon-helix-helix"/>
    <property type="match status" value="1"/>
</dbReference>
<name>X1TJX4_9ZZZZ</name>
<dbReference type="Gene3D" id="1.10.1220.10">
    <property type="entry name" value="Met repressor-like"/>
    <property type="match status" value="1"/>
</dbReference>
<dbReference type="InterPro" id="IPR013321">
    <property type="entry name" value="Arc_rbn_hlx_hlx"/>
</dbReference>